<feature type="transmembrane region" description="Helical" evidence="1">
    <location>
        <begin position="39"/>
        <end position="56"/>
    </location>
</feature>
<keyword evidence="1" id="KW-0472">Membrane</keyword>
<evidence type="ECO:0000256" key="1">
    <source>
        <dbReference type="SAM" id="Phobius"/>
    </source>
</evidence>
<proteinExistence type="predicted"/>
<evidence type="ECO:0000313" key="3">
    <source>
        <dbReference type="Proteomes" id="UP000029507"/>
    </source>
</evidence>
<keyword evidence="1" id="KW-1133">Transmembrane helix</keyword>
<evidence type="ECO:0000313" key="2">
    <source>
        <dbReference type="EMBL" id="AIQ64110.1"/>
    </source>
</evidence>
<accession>A0A089LVE7</accession>
<organism evidence="2 3">
    <name type="scientific">Paenibacillus stellifer</name>
    <dbReference type="NCBI Taxonomy" id="169760"/>
    <lineage>
        <taxon>Bacteria</taxon>
        <taxon>Bacillati</taxon>
        <taxon>Bacillota</taxon>
        <taxon>Bacilli</taxon>
        <taxon>Bacillales</taxon>
        <taxon>Paenibacillaceae</taxon>
        <taxon>Paenibacillus</taxon>
    </lineage>
</organism>
<gene>
    <name evidence="2" type="ORF">PSTEL_14480</name>
</gene>
<reference evidence="2 3" key="1">
    <citation type="submission" date="2014-08" db="EMBL/GenBank/DDBJ databases">
        <title>Comparative genomics of the Paenibacillus odorifer group.</title>
        <authorList>
            <person name="den Bakker H.C."/>
            <person name="Tsai Y.-C."/>
            <person name="Martin N."/>
            <person name="Korlach J."/>
            <person name="Wiedmann M."/>
        </authorList>
    </citation>
    <scope>NUCLEOTIDE SEQUENCE [LARGE SCALE GENOMIC DNA]</scope>
    <source>
        <strain evidence="2 3">DSM 14472</strain>
    </source>
</reference>
<dbReference type="HOGENOM" id="CLU_199754_0_0_9"/>
<dbReference type="KEGG" id="pste:PSTEL_14480"/>
<protein>
    <submittedName>
        <fullName evidence="2">Uncharacterized protein</fullName>
    </submittedName>
</protein>
<dbReference type="STRING" id="169760.PSTEL_14480"/>
<keyword evidence="3" id="KW-1185">Reference proteome</keyword>
<name>A0A089LVE7_9BACL</name>
<dbReference type="AlphaFoldDB" id="A0A089LVE7"/>
<dbReference type="EMBL" id="CP009286">
    <property type="protein sequence ID" value="AIQ64110.1"/>
    <property type="molecule type" value="Genomic_DNA"/>
</dbReference>
<keyword evidence="1" id="KW-0812">Transmembrane</keyword>
<sequence>MLRKKLIHQAILNRIPVNVHLISGETYCGVCKEHEKPEMFIIIMGTASVAVFYWAIKRVTFTNKIEQTERSCT</sequence>
<dbReference type="Proteomes" id="UP000029507">
    <property type="component" value="Chromosome"/>
</dbReference>